<dbReference type="InterPro" id="IPR050115">
    <property type="entry name" value="Proteasome_alpha"/>
</dbReference>
<dbReference type="VEuPathDB" id="MicrosporidiaDB:M153_13560002834"/>
<dbReference type="InterPro" id="IPR029055">
    <property type="entry name" value="Ntn_hydrolases_N"/>
</dbReference>
<gene>
    <name evidence="2" type="ORF">M153_13560002834</name>
</gene>
<protein>
    <submittedName>
        <fullName evidence="2">20S proteasome, regulatory subunit alpha type PSMA2/PRE8</fullName>
    </submittedName>
</protein>
<dbReference type="OrthoDB" id="431557at2759"/>
<evidence type="ECO:0000313" key="2">
    <source>
        <dbReference type="EMBL" id="KRH93180.1"/>
    </source>
</evidence>
<accession>A0A0R0LUS4</accession>
<name>A0A0R0LUS4_9MICR</name>
<dbReference type="InterPro" id="IPR001353">
    <property type="entry name" value="Proteasome_sua/b"/>
</dbReference>
<dbReference type="Proteomes" id="UP000051530">
    <property type="component" value="Unassembled WGS sequence"/>
</dbReference>
<keyword evidence="1 2" id="KW-0647">Proteasome</keyword>
<reference evidence="2 3" key="1">
    <citation type="submission" date="2015-07" db="EMBL/GenBank/DDBJ databases">
        <title>The genome of Pseudoloma neurophilia, a relevant intracellular parasite of the zebrafish.</title>
        <authorList>
            <person name="Ndikumana S."/>
            <person name="Pelin A."/>
            <person name="Sanders J."/>
            <person name="Corradi N."/>
        </authorList>
    </citation>
    <scope>NUCLEOTIDE SEQUENCE [LARGE SCALE GENOMIC DNA]</scope>
    <source>
        <strain evidence="2 3">MK1</strain>
    </source>
</reference>
<dbReference type="GO" id="GO:0043161">
    <property type="term" value="P:proteasome-mediated ubiquitin-dependent protein catabolic process"/>
    <property type="evidence" value="ECO:0007669"/>
    <property type="project" value="EnsemblFungi"/>
</dbReference>
<dbReference type="GO" id="GO:0034515">
    <property type="term" value="C:proteasome storage granule"/>
    <property type="evidence" value="ECO:0007669"/>
    <property type="project" value="EnsemblFungi"/>
</dbReference>
<proteinExistence type="predicted"/>
<comment type="caution">
    <text evidence="2">The sequence shown here is derived from an EMBL/GenBank/DDBJ whole genome shotgun (WGS) entry which is preliminary data.</text>
</comment>
<sequence length="228" mass="25614">MQFNDTYPTTVFSSDGTLQACDRALTAGLKGALSLGINSQNGAVISTVKINNRMIDSSKTYKITKLNQNIGLVYSGLQPDYRVLCNYIHKMIEGYESKFENMYVDTFVDRLSRILQEFTIKESTRPLGLLLLVAGRTHNNLSKLYTLDPSGSYQEIKCGAIGRDYSDALKYLERRQESLEDNMTTAVSCLKEYAGAEKASLVEVAIVDQQGFRILDSEEVREVYENIQ</sequence>
<organism evidence="2 3">
    <name type="scientific">Pseudoloma neurophilia</name>
    <dbReference type="NCBI Taxonomy" id="146866"/>
    <lineage>
        <taxon>Eukaryota</taxon>
        <taxon>Fungi</taxon>
        <taxon>Fungi incertae sedis</taxon>
        <taxon>Microsporidia</taxon>
        <taxon>Pseudoloma</taxon>
    </lineage>
</organism>
<evidence type="ECO:0000313" key="3">
    <source>
        <dbReference type="Proteomes" id="UP000051530"/>
    </source>
</evidence>
<dbReference type="PANTHER" id="PTHR11599">
    <property type="entry name" value="PROTEASOME SUBUNIT ALPHA/BETA"/>
    <property type="match status" value="1"/>
</dbReference>
<dbReference type="AlphaFoldDB" id="A0A0R0LUS4"/>
<dbReference type="EMBL" id="LGUB01000450">
    <property type="protein sequence ID" value="KRH93180.1"/>
    <property type="molecule type" value="Genomic_DNA"/>
</dbReference>
<keyword evidence="3" id="KW-1185">Reference proteome</keyword>
<dbReference type="GO" id="GO:0019773">
    <property type="term" value="C:proteasome core complex, alpha-subunit complex"/>
    <property type="evidence" value="ECO:0007669"/>
    <property type="project" value="EnsemblFungi"/>
</dbReference>
<dbReference type="Pfam" id="PF00227">
    <property type="entry name" value="Proteasome"/>
    <property type="match status" value="1"/>
</dbReference>
<dbReference type="GO" id="GO:0010499">
    <property type="term" value="P:proteasomal ubiquitin-independent protein catabolic process"/>
    <property type="evidence" value="ECO:0007669"/>
    <property type="project" value="EnsemblFungi"/>
</dbReference>
<dbReference type="Gene3D" id="3.60.20.10">
    <property type="entry name" value="Glutamine Phosphoribosylpyrophosphate, subunit 1, domain 1"/>
    <property type="match status" value="1"/>
</dbReference>
<dbReference type="SUPFAM" id="SSF56235">
    <property type="entry name" value="N-terminal nucleophile aminohydrolases (Ntn hydrolases)"/>
    <property type="match status" value="1"/>
</dbReference>
<evidence type="ECO:0000256" key="1">
    <source>
        <dbReference type="ARBA" id="ARBA00022942"/>
    </source>
</evidence>